<feature type="signal peptide" evidence="10">
    <location>
        <begin position="1"/>
        <end position="19"/>
    </location>
</feature>
<evidence type="ECO:0000259" key="11">
    <source>
        <dbReference type="Pfam" id="PF00326"/>
    </source>
</evidence>
<evidence type="ECO:0000256" key="5">
    <source>
        <dbReference type="ARBA" id="ARBA00022729"/>
    </source>
</evidence>
<organism evidence="12 13">
    <name type="scientific">Lophium mytilinum</name>
    <dbReference type="NCBI Taxonomy" id="390894"/>
    <lineage>
        <taxon>Eukaryota</taxon>
        <taxon>Fungi</taxon>
        <taxon>Dikarya</taxon>
        <taxon>Ascomycota</taxon>
        <taxon>Pezizomycotina</taxon>
        <taxon>Dothideomycetes</taxon>
        <taxon>Pleosporomycetidae</taxon>
        <taxon>Mytilinidiales</taxon>
        <taxon>Mytilinidiaceae</taxon>
        <taxon>Lophium</taxon>
    </lineage>
</organism>
<dbReference type="PANTHER" id="PTHR42776:SF11">
    <property type="entry name" value="DIPEPTIDYL-PEPTIDASE 5-RELATED"/>
    <property type="match status" value="1"/>
</dbReference>
<evidence type="ECO:0000256" key="8">
    <source>
        <dbReference type="ARBA" id="ARBA00023180"/>
    </source>
</evidence>
<evidence type="ECO:0000256" key="7">
    <source>
        <dbReference type="ARBA" id="ARBA00022825"/>
    </source>
</evidence>
<dbReference type="PANTHER" id="PTHR42776">
    <property type="entry name" value="SERINE PEPTIDASE S9 FAMILY MEMBER"/>
    <property type="match status" value="1"/>
</dbReference>
<keyword evidence="4" id="KW-0645">Protease</keyword>
<protein>
    <recommendedName>
        <fullName evidence="9">Dipeptidyl-peptidase V</fullName>
    </recommendedName>
</protein>
<comment type="similarity">
    <text evidence="2">Belongs to the peptidase S9C family.</text>
</comment>
<reference evidence="12" key="1">
    <citation type="journal article" date="2020" name="Stud. Mycol.">
        <title>101 Dothideomycetes genomes: a test case for predicting lifestyles and emergence of pathogens.</title>
        <authorList>
            <person name="Haridas S."/>
            <person name="Albert R."/>
            <person name="Binder M."/>
            <person name="Bloem J."/>
            <person name="Labutti K."/>
            <person name="Salamov A."/>
            <person name="Andreopoulos B."/>
            <person name="Baker S."/>
            <person name="Barry K."/>
            <person name="Bills G."/>
            <person name="Bluhm B."/>
            <person name="Cannon C."/>
            <person name="Castanera R."/>
            <person name="Culley D."/>
            <person name="Daum C."/>
            <person name="Ezra D."/>
            <person name="Gonzalez J."/>
            <person name="Henrissat B."/>
            <person name="Kuo A."/>
            <person name="Liang C."/>
            <person name="Lipzen A."/>
            <person name="Lutzoni F."/>
            <person name="Magnuson J."/>
            <person name="Mondo S."/>
            <person name="Nolan M."/>
            <person name="Ohm R."/>
            <person name="Pangilinan J."/>
            <person name="Park H.-J."/>
            <person name="Ramirez L."/>
            <person name="Alfaro M."/>
            <person name="Sun H."/>
            <person name="Tritt A."/>
            <person name="Yoshinaga Y."/>
            <person name="Zwiers L.-H."/>
            <person name="Turgeon B."/>
            <person name="Goodwin S."/>
            <person name="Spatafora J."/>
            <person name="Crous P."/>
            <person name="Grigoriev I."/>
        </authorList>
    </citation>
    <scope>NUCLEOTIDE SEQUENCE</scope>
    <source>
        <strain evidence="12">CBS 269.34</strain>
    </source>
</reference>
<evidence type="ECO:0000256" key="2">
    <source>
        <dbReference type="ARBA" id="ARBA00010040"/>
    </source>
</evidence>
<feature type="domain" description="Peptidase S9 prolyl oligopeptidase catalytic" evidence="11">
    <location>
        <begin position="492"/>
        <end position="689"/>
    </location>
</feature>
<keyword evidence="7" id="KW-0720">Serine protease</keyword>
<dbReference type="GO" id="GO:0005576">
    <property type="term" value="C:extracellular region"/>
    <property type="evidence" value="ECO:0007669"/>
    <property type="project" value="UniProtKB-SubCell"/>
</dbReference>
<dbReference type="EMBL" id="MU004204">
    <property type="protein sequence ID" value="KAF2488362.1"/>
    <property type="molecule type" value="Genomic_DNA"/>
</dbReference>
<dbReference type="Pfam" id="PF00326">
    <property type="entry name" value="Peptidase_S9"/>
    <property type="match status" value="1"/>
</dbReference>
<comment type="subcellular location">
    <subcellularLocation>
        <location evidence="1">Secreted</location>
    </subcellularLocation>
</comment>
<dbReference type="InterPro" id="IPR011042">
    <property type="entry name" value="6-blade_b-propeller_TolB-like"/>
</dbReference>
<dbReference type="GO" id="GO:0004252">
    <property type="term" value="F:serine-type endopeptidase activity"/>
    <property type="evidence" value="ECO:0007669"/>
    <property type="project" value="TreeGrafter"/>
</dbReference>
<dbReference type="FunFam" id="3.40.50.1820:FF:000028">
    <property type="entry name" value="S9 family peptidase"/>
    <property type="match status" value="1"/>
</dbReference>
<evidence type="ECO:0000256" key="3">
    <source>
        <dbReference type="ARBA" id="ARBA00022525"/>
    </source>
</evidence>
<dbReference type="InterPro" id="IPR029058">
    <property type="entry name" value="AB_hydrolase_fold"/>
</dbReference>
<dbReference type="GO" id="GO:0006508">
    <property type="term" value="P:proteolysis"/>
    <property type="evidence" value="ECO:0007669"/>
    <property type="project" value="UniProtKB-KW"/>
</dbReference>
<evidence type="ECO:0000256" key="9">
    <source>
        <dbReference type="ARBA" id="ARBA00032829"/>
    </source>
</evidence>
<accession>A0A6A6Q7U2</accession>
<dbReference type="Gene3D" id="3.40.50.1820">
    <property type="entry name" value="alpha/beta hydrolase"/>
    <property type="match status" value="1"/>
</dbReference>
<feature type="chain" id="PRO_5025607761" description="Dipeptidyl-peptidase V" evidence="10">
    <location>
        <begin position="20"/>
        <end position="701"/>
    </location>
</feature>
<evidence type="ECO:0000256" key="10">
    <source>
        <dbReference type="SAM" id="SignalP"/>
    </source>
</evidence>
<dbReference type="SUPFAM" id="SSF82171">
    <property type="entry name" value="DPP6 N-terminal domain-like"/>
    <property type="match status" value="1"/>
</dbReference>
<dbReference type="SUPFAM" id="SSF53474">
    <property type="entry name" value="alpha/beta-Hydrolases"/>
    <property type="match status" value="1"/>
</dbReference>
<dbReference type="OrthoDB" id="416344at2759"/>
<evidence type="ECO:0000313" key="13">
    <source>
        <dbReference type="Proteomes" id="UP000799750"/>
    </source>
</evidence>
<gene>
    <name evidence="12" type="ORF">BU16DRAFT_587124</name>
</gene>
<dbReference type="Pfam" id="PF07676">
    <property type="entry name" value="PD40"/>
    <property type="match status" value="2"/>
</dbReference>
<sequence>MVNWLSIFAIALLCARGWAITPEQMLSAPRRSGAVPNPTGEYAIFSASSYSFEKRASSSSWNLLHLKNGSIQTLDALTEDVSEVVWISGSKSEVIYVNATNEEIPGGVTLWLGDLFEPSSFKLVASLPGAFSGLKVSKTHSGDLKFLINALAYPNGTIYNAETASTPKGTGRLYSDTFVRHWDFWLTPERYALFSGTLKSKENHALSQDGVQNRLTNLNYTVTRPETPVQPFGDEGDYDLSPDGKWVAFLSKAPELAKANYTASYIYLVPFDSPEVAPIAINGPGTPAQGIGALGASAGPRFSPDSSKIAFLQQDGISYESDKSKVYVAAVRHSAPYGGGWSAIAGDWDRSVDSLAWNPDGKSLLVSASDLGEEKLFTLPIDAPSDYEPRNFTTAGTNVADFHVLPDSSVLVSGNSIWSSRDFYIKSEKTTKYLFSATTTDPELEGLSSDDVEQFYFIGALGIPIQSWIIKPKGFQANATYPLAFIVHGGPQGYVVIAPNPTGSSGWGQFLQDSIQNQWGGHPYDDLVKAWDYIEANLTYIDTDRAVELGASYGGYMTNWIQGHDLGRKFKALVAHDGLVSTLGAYATEELWFTQHEYNGTLWDNRENYERWDPAAHIKNFSTPQFIIHSSEDYRLPETEGITMFNYLQSRGVPSRFLSFPNENHWVLKPENSLQWHENVLGWINHYSGIGGPLSDDAIGS</sequence>
<evidence type="ECO:0000256" key="1">
    <source>
        <dbReference type="ARBA" id="ARBA00004613"/>
    </source>
</evidence>
<name>A0A6A6Q7U2_9PEZI</name>
<evidence type="ECO:0000313" key="12">
    <source>
        <dbReference type="EMBL" id="KAF2488362.1"/>
    </source>
</evidence>
<keyword evidence="8" id="KW-0325">Glycoprotein</keyword>
<keyword evidence="5 10" id="KW-0732">Signal</keyword>
<keyword evidence="3" id="KW-0964">Secreted</keyword>
<evidence type="ECO:0000256" key="4">
    <source>
        <dbReference type="ARBA" id="ARBA00022670"/>
    </source>
</evidence>
<dbReference type="InterPro" id="IPR011659">
    <property type="entry name" value="WD40"/>
</dbReference>
<keyword evidence="6" id="KW-0378">Hydrolase</keyword>
<dbReference type="AlphaFoldDB" id="A0A6A6Q7U2"/>
<dbReference type="InterPro" id="IPR001375">
    <property type="entry name" value="Peptidase_S9_cat"/>
</dbReference>
<keyword evidence="13" id="KW-1185">Reference proteome</keyword>
<proteinExistence type="inferred from homology"/>
<dbReference type="Gene3D" id="2.120.10.30">
    <property type="entry name" value="TolB, C-terminal domain"/>
    <property type="match status" value="1"/>
</dbReference>
<dbReference type="Proteomes" id="UP000799750">
    <property type="component" value="Unassembled WGS sequence"/>
</dbReference>
<evidence type="ECO:0000256" key="6">
    <source>
        <dbReference type="ARBA" id="ARBA00022801"/>
    </source>
</evidence>